<evidence type="ECO:0000313" key="2">
    <source>
        <dbReference type="Proteomes" id="UP001597203"/>
    </source>
</evidence>
<comment type="caution">
    <text evidence="1">The sequence shown here is derived from an EMBL/GenBank/DDBJ whole genome shotgun (WGS) entry which is preliminary data.</text>
</comment>
<sequence length="59" mass="6470">MNPLELISAAPWKRVAFTTYALSLSFFEAVLLDALLRSGGRNALILSDPEDDPALAHRD</sequence>
<dbReference type="Proteomes" id="UP001597203">
    <property type="component" value="Unassembled WGS sequence"/>
</dbReference>
<evidence type="ECO:0000313" key="1">
    <source>
        <dbReference type="EMBL" id="MFD1104437.1"/>
    </source>
</evidence>
<proteinExistence type="predicted"/>
<accession>A0ABW3P2C6</accession>
<reference evidence="2" key="1">
    <citation type="journal article" date="2019" name="Int. J. Syst. Evol. Microbiol.">
        <title>The Global Catalogue of Microorganisms (GCM) 10K type strain sequencing project: providing services to taxonomists for standard genome sequencing and annotation.</title>
        <authorList>
            <consortium name="The Broad Institute Genomics Platform"/>
            <consortium name="The Broad Institute Genome Sequencing Center for Infectious Disease"/>
            <person name="Wu L."/>
            <person name="Ma J."/>
        </authorList>
    </citation>
    <scope>NUCLEOTIDE SEQUENCE [LARGE SCALE GENOMIC DNA]</scope>
    <source>
        <strain evidence="2">CCUG 54329</strain>
    </source>
</reference>
<name>A0ABW3P2C6_9SPHN</name>
<organism evidence="1 2">
    <name type="scientific">Sphingobium olei</name>
    <dbReference type="NCBI Taxonomy" id="420955"/>
    <lineage>
        <taxon>Bacteria</taxon>
        <taxon>Pseudomonadati</taxon>
        <taxon>Pseudomonadota</taxon>
        <taxon>Alphaproteobacteria</taxon>
        <taxon>Sphingomonadales</taxon>
        <taxon>Sphingomonadaceae</taxon>
        <taxon>Sphingobium</taxon>
    </lineage>
</organism>
<protein>
    <submittedName>
        <fullName evidence="1">Uncharacterized protein</fullName>
    </submittedName>
</protein>
<dbReference type="RefSeq" id="WP_380909729.1">
    <property type="nucleotide sequence ID" value="NZ_JBHTLS010000099.1"/>
</dbReference>
<keyword evidence="2" id="KW-1185">Reference proteome</keyword>
<dbReference type="EMBL" id="JBHTLS010000099">
    <property type="protein sequence ID" value="MFD1104437.1"/>
    <property type="molecule type" value="Genomic_DNA"/>
</dbReference>
<gene>
    <name evidence="1" type="ORF">ACFQ24_06070</name>
</gene>